<protein>
    <submittedName>
        <fullName evidence="1">Protein UL30A</fullName>
    </submittedName>
</protein>
<name>G8XSU4_9BETA</name>
<dbReference type="EMBL" id="FJ483967">
    <property type="protein sequence ID" value="AEV80891.1"/>
    <property type="molecule type" value="Genomic_DNA"/>
</dbReference>
<dbReference type="KEGG" id="vg:11464261"/>
<dbReference type="OrthoDB" id="38967at10239"/>
<evidence type="ECO:0000313" key="2">
    <source>
        <dbReference type="Proteomes" id="UP000097892"/>
    </source>
</evidence>
<keyword evidence="2" id="KW-1185">Reference proteome</keyword>
<proteinExistence type="predicted"/>
<organism evidence="1 2">
    <name type="scientific">Saimiriine betaherpesvirus 4</name>
    <dbReference type="NCBI Taxonomy" id="1535247"/>
    <lineage>
        <taxon>Viruses</taxon>
        <taxon>Duplodnaviria</taxon>
        <taxon>Heunggongvirae</taxon>
        <taxon>Peploviricota</taxon>
        <taxon>Herviviricetes</taxon>
        <taxon>Herpesvirales</taxon>
        <taxon>Orthoherpesviridae</taxon>
        <taxon>Betaherpesvirinae</taxon>
        <taxon>Cytomegalovirus</taxon>
        <taxon>Cytomegalovirus saimiriinebeta4</taxon>
    </lineage>
</organism>
<accession>G8XSU4</accession>
<evidence type="ECO:0000313" key="1">
    <source>
        <dbReference type="EMBL" id="AEV80891.1"/>
    </source>
</evidence>
<dbReference type="GeneID" id="11464261"/>
<sequence>MAEQNDSDVEQSTLECHEEEEEVEKLIEWARYIHLRVEWNLKCSIAVSDCKKFLKFYDMLTPERQQAFEAEVDRVTRQTKLQRFKISYRRRVVTRMCQGA</sequence>
<reference evidence="1" key="1">
    <citation type="submission" date="2011-12" db="EMBL/GenBank/DDBJ databases">
        <title>Comparative genomics of primate cytomegaloviruses.</title>
        <authorList>
            <person name="Davison A.J."/>
            <person name="Holton M."/>
            <person name="Dolan A."/>
            <person name="Dargan D.J."/>
            <person name="Gatherer D."/>
            <person name="Hayward G.S."/>
        </authorList>
    </citation>
    <scope>NUCLEOTIDE SEQUENCE [LARGE SCALE GENOMIC DNA]</scope>
    <source>
        <strain evidence="1">SqSHV</strain>
    </source>
</reference>
<dbReference type="RefSeq" id="YP_004940202.1">
    <property type="nucleotide sequence ID" value="NC_016448.1"/>
</dbReference>
<dbReference type="Proteomes" id="UP000097892">
    <property type="component" value="Segment"/>
</dbReference>
<gene>
    <name evidence="1" type="primary">UL30A</name>
</gene>